<dbReference type="CDD" id="cd02509">
    <property type="entry name" value="GDP-M1P_Guanylyltransferase"/>
    <property type="match status" value="1"/>
</dbReference>
<feature type="domain" description="MannoseP isomerase/GMP-like beta-helix" evidence="9">
    <location>
        <begin position="295"/>
        <end position="349"/>
    </location>
</feature>
<evidence type="ECO:0000256" key="5">
    <source>
        <dbReference type="ARBA" id="ARBA00022741"/>
    </source>
</evidence>
<gene>
    <name evidence="10" type="ORF">F4148_07825</name>
</gene>
<evidence type="ECO:0000256" key="4">
    <source>
        <dbReference type="ARBA" id="ARBA00022695"/>
    </source>
</evidence>
<evidence type="ECO:0000256" key="3">
    <source>
        <dbReference type="ARBA" id="ARBA00022679"/>
    </source>
</evidence>
<evidence type="ECO:0000256" key="2">
    <source>
        <dbReference type="ARBA" id="ARBA00012387"/>
    </source>
</evidence>
<dbReference type="GO" id="GO:0004475">
    <property type="term" value="F:mannose-1-phosphate guanylyltransferase (GTP) activity"/>
    <property type="evidence" value="ECO:0007669"/>
    <property type="project" value="UniProtKB-EC"/>
</dbReference>
<dbReference type="InterPro" id="IPR029044">
    <property type="entry name" value="Nucleotide-diphossugar_trans"/>
</dbReference>
<comment type="caution">
    <text evidence="10">The sequence shown here is derived from an EMBL/GenBank/DDBJ whole genome shotgun (WGS) entry which is preliminary data.</text>
</comment>
<name>A0A6B1FVN6_9CHLR</name>
<feature type="domain" description="Nucleotidyl transferase" evidence="8">
    <location>
        <begin position="3"/>
        <end position="286"/>
    </location>
</feature>
<comment type="similarity">
    <text evidence="1">Belongs to the mannose-6-phosphate isomerase type 2 family.</text>
</comment>
<dbReference type="PANTHER" id="PTHR46390">
    <property type="entry name" value="MANNOSE-1-PHOSPHATE GUANYLYLTRANSFERASE"/>
    <property type="match status" value="1"/>
</dbReference>
<dbReference type="SUPFAM" id="SSF159283">
    <property type="entry name" value="Guanosine diphospho-D-mannose pyrophosphorylase/mannose-6-phosphate isomerase linker domain"/>
    <property type="match status" value="1"/>
</dbReference>
<keyword evidence="6" id="KW-0342">GTP-binding</keyword>
<accession>A0A6B1FVN6</accession>
<evidence type="ECO:0000256" key="1">
    <source>
        <dbReference type="ARBA" id="ARBA00006115"/>
    </source>
</evidence>
<evidence type="ECO:0000256" key="6">
    <source>
        <dbReference type="ARBA" id="ARBA00023134"/>
    </source>
</evidence>
<dbReference type="EC" id="2.7.7.13" evidence="2"/>
<dbReference type="PANTHER" id="PTHR46390:SF1">
    <property type="entry name" value="MANNOSE-1-PHOSPHATE GUANYLYLTRANSFERASE"/>
    <property type="match status" value="1"/>
</dbReference>
<sequence length="358" mass="38895">MYAVILAGGVGTRLWPRSRQNSPKQFTDIAGSGRTMIQETVARLEGLVSPEDTYVITGSRYAGLCSTQLDGLPEENVLVEPQGRNTAPAIALACAHLQRRNPEEVVAVLPADHLIEDGAGFRKALQQAEQCAREGYLTVLGIEPTKAHTGYGYIQRKDDRLPSAGDLPAFSVSRFLEKPDQATAEQFLTDGGYYWNGGIFVSRVEGLLAEYERQMPELYKGMNRIAAVLGTSELGGVLAEVWPTMPDISIDYGLMEGAERVAVVPMQVGWNDLGSWDALETVVAQDEGGNYPIEGEILQMNSKGNIVAADRRLVALIDVDDLIVIDAGDALLIGKKESIQHVKQVVEALQAADRTELL</sequence>
<dbReference type="Pfam" id="PF00483">
    <property type="entry name" value="NTP_transferase"/>
    <property type="match status" value="1"/>
</dbReference>
<dbReference type="SUPFAM" id="SSF53448">
    <property type="entry name" value="Nucleotide-diphospho-sugar transferases"/>
    <property type="match status" value="1"/>
</dbReference>
<dbReference type="Gene3D" id="3.90.550.10">
    <property type="entry name" value="Spore Coat Polysaccharide Biosynthesis Protein SpsA, Chain A"/>
    <property type="match status" value="1"/>
</dbReference>
<dbReference type="InterPro" id="IPR005835">
    <property type="entry name" value="NTP_transferase_dom"/>
</dbReference>
<dbReference type="GO" id="GO:0005525">
    <property type="term" value="F:GTP binding"/>
    <property type="evidence" value="ECO:0007669"/>
    <property type="project" value="UniProtKB-KW"/>
</dbReference>
<evidence type="ECO:0000256" key="7">
    <source>
        <dbReference type="ARBA" id="ARBA00047343"/>
    </source>
</evidence>
<protein>
    <recommendedName>
        <fullName evidence="2">mannose-1-phosphate guanylyltransferase</fullName>
        <ecNumber evidence="2">2.7.7.13</ecNumber>
    </recommendedName>
</protein>
<keyword evidence="5" id="KW-0547">Nucleotide-binding</keyword>
<organism evidence="10">
    <name type="scientific">Caldilineaceae bacterium SB0675_bin_29</name>
    <dbReference type="NCBI Taxonomy" id="2605266"/>
    <lineage>
        <taxon>Bacteria</taxon>
        <taxon>Bacillati</taxon>
        <taxon>Chloroflexota</taxon>
        <taxon>Caldilineae</taxon>
        <taxon>Caldilineales</taxon>
        <taxon>Caldilineaceae</taxon>
    </lineage>
</organism>
<reference evidence="10" key="1">
    <citation type="submission" date="2019-09" db="EMBL/GenBank/DDBJ databases">
        <title>Characterisation of the sponge microbiome using genome-centric metagenomics.</title>
        <authorList>
            <person name="Engelberts J.P."/>
            <person name="Robbins S.J."/>
            <person name="De Goeij J.M."/>
            <person name="Aranda M."/>
            <person name="Bell S.C."/>
            <person name="Webster N.S."/>
        </authorList>
    </citation>
    <scope>NUCLEOTIDE SEQUENCE</scope>
    <source>
        <strain evidence="10">SB0675_bin_29</strain>
    </source>
</reference>
<evidence type="ECO:0000313" key="10">
    <source>
        <dbReference type="EMBL" id="MYH61662.1"/>
    </source>
</evidence>
<evidence type="ECO:0000259" key="8">
    <source>
        <dbReference type="Pfam" id="PF00483"/>
    </source>
</evidence>
<comment type="catalytic activity">
    <reaction evidence="7">
        <text>alpha-D-mannose 1-phosphate + GTP + H(+) = GDP-alpha-D-mannose + diphosphate</text>
        <dbReference type="Rhea" id="RHEA:15229"/>
        <dbReference type="ChEBI" id="CHEBI:15378"/>
        <dbReference type="ChEBI" id="CHEBI:33019"/>
        <dbReference type="ChEBI" id="CHEBI:37565"/>
        <dbReference type="ChEBI" id="CHEBI:57527"/>
        <dbReference type="ChEBI" id="CHEBI:58409"/>
        <dbReference type="EC" id="2.7.7.13"/>
    </reaction>
</comment>
<dbReference type="Pfam" id="PF22640">
    <property type="entry name" value="ManC_GMP_beta-helix"/>
    <property type="match status" value="1"/>
</dbReference>
<dbReference type="AlphaFoldDB" id="A0A6B1FVN6"/>
<dbReference type="EMBL" id="VYDA01000294">
    <property type="protein sequence ID" value="MYH61662.1"/>
    <property type="molecule type" value="Genomic_DNA"/>
</dbReference>
<dbReference type="FunFam" id="3.90.550.10:FF:000046">
    <property type="entry name" value="Mannose-1-phosphate guanylyltransferase (GDP)"/>
    <property type="match status" value="1"/>
</dbReference>
<dbReference type="InterPro" id="IPR049577">
    <property type="entry name" value="GMPP_N"/>
</dbReference>
<keyword evidence="3 10" id="KW-0808">Transferase</keyword>
<evidence type="ECO:0000259" key="9">
    <source>
        <dbReference type="Pfam" id="PF22640"/>
    </source>
</evidence>
<keyword evidence="4" id="KW-0548">Nucleotidyltransferase</keyword>
<dbReference type="InterPro" id="IPR051161">
    <property type="entry name" value="Mannose-6P_isomerase_type2"/>
</dbReference>
<dbReference type="InterPro" id="IPR054566">
    <property type="entry name" value="ManC/GMP-like_b-helix"/>
</dbReference>
<dbReference type="GO" id="GO:0009298">
    <property type="term" value="P:GDP-mannose biosynthetic process"/>
    <property type="evidence" value="ECO:0007669"/>
    <property type="project" value="TreeGrafter"/>
</dbReference>
<proteinExistence type="inferred from homology"/>